<evidence type="ECO:0008006" key="3">
    <source>
        <dbReference type="Google" id="ProtNLM"/>
    </source>
</evidence>
<dbReference type="Proteomes" id="UP000094385">
    <property type="component" value="Unassembled WGS sequence"/>
</dbReference>
<organism evidence="1 2">
    <name type="scientific">Lipomyces starkeyi NRRL Y-11557</name>
    <dbReference type="NCBI Taxonomy" id="675824"/>
    <lineage>
        <taxon>Eukaryota</taxon>
        <taxon>Fungi</taxon>
        <taxon>Dikarya</taxon>
        <taxon>Ascomycota</taxon>
        <taxon>Saccharomycotina</taxon>
        <taxon>Lipomycetes</taxon>
        <taxon>Lipomycetales</taxon>
        <taxon>Lipomycetaceae</taxon>
        <taxon>Lipomyces</taxon>
    </lineage>
</organism>
<protein>
    <recommendedName>
        <fullName evidence="3">HTH psq-type domain-containing protein</fullName>
    </recommendedName>
</protein>
<dbReference type="EMBL" id="KV454302">
    <property type="protein sequence ID" value="ODQ69680.1"/>
    <property type="molecule type" value="Genomic_DNA"/>
</dbReference>
<feature type="non-terminal residue" evidence="1">
    <location>
        <position position="1"/>
    </location>
</feature>
<dbReference type="AlphaFoldDB" id="A0A1E3PWH3"/>
<sequence length="107" mass="12009">EELILKDIKALEEYEFPSIRSAAHKYEVSSSSIISRMAGTKSCTQLSHEPISSSRTQKTLVRWITRLTAASYTTSPALLEEIAEVIRTRRVQVVSPRNNEPTDSTLT</sequence>
<evidence type="ECO:0000313" key="1">
    <source>
        <dbReference type="EMBL" id="ODQ69680.1"/>
    </source>
</evidence>
<name>A0A1E3PWH3_LIPST</name>
<keyword evidence="2" id="KW-1185">Reference proteome</keyword>
<dbReference type="OrthoDB" id="5484536at2759"/>
<evidence type="ECO:0000313" key="2">
    <source>
        <dbReference type="Proteomes" id="UP000094385"/>
    </source>
</evidence>
<reference evidence="1 2" key="1">
    <citation type="journal article" date="2016" name="Proc. Natl. Acad. Sci. U.S.A.">
        <title>Comparative genomics of biotechnologically important yeasts.</title>
        <authorList>
            <person name="Riley R."/>
            <person name="Haridas S."/>
            <person name="Wolfe K.H."/>
            <person name="Lopes M.R."/>
            <person name="Hittinger C.T."/>
            <person name="Goeker M."/>
            <person name="Salamov A.A."/>
            <person name="Wisecaver J.H."/>
            <person name="Long T.M."/>
            <person name="Calvey C.H."/>
            <person name="Aerts A.L."/>
            <person name="Barry K.W."/>
            <person name="Choi C."/>
            <person name="Clum A."/>
            <person name="Coughlan A.Y."/>
            <person name="Deshpande S."/>
            <person name="Douglass A.P."/>
            <person name="Hanson S.J."/>
            <person name="Klenk H.-P."/>
            <person name="LaButti K.M."/>
            <person name="Lapidus A."/>
            <person name="Lindquist E.A."/>
            <person name="Lipzen A.M."/>
            <person name="Meier-Kolthoff J.P."/>
            <person name="Ohm R.A."/>
            <person name="Otillar R.P."/>
            <person name="Pangilinan J.L."/>
            <person name="Peng Y."/>
            <person name="Rokas A."/>
            <person name="Rosa C.A."/>
            <person name="Scheuner C."/>
            <person name="Sibirny A.A."/>
            <person name="Slot J.C."/>
            <person name="Stielow J.B."/>
            <person name="Sun H."/>
            <person name="Kurtzman C.P."/>
            <person name="Blackwell M."/>
            <person name="Grigoriev I.V."/>
            <person name="Jeffries T.W."/>
        </authorList>
    </citation>
    <scope>NUCLEOTIDE SEQUENCE [LARGE SCALE GENOMIC DNA]</scope>
    <source>
        <strain evidence="1 2">NRRL Y-11557</strain>
    </source>
</reference>
<proteinExistence type="predicted"/>
<accession>A0A1E3PWH3</accession>
<gene>
    <name evidence="1" type="ORF">LIPSTDRAFT_334093</name>
</gene>